<comment type="caution">
    <text evidence="1">The sequence shown here is derived from an EMBL/GenBank/DDBJ whole genome shotgun (WGS) entry which is preliminary data.</text>
</comment>
<sequence>ESGPPARTTGIGDLDLSRYHVVDMLAPVVEPHAFPPDYWDRLQTLVLDNYLSSMPMKQDFSLQLTVACEDAATMCEQSGLYNQRDFAMFVRPTAHSVGVGTIGSSKGTREVGCMVEETDDHVRRWIQMRIGHMTEMNQHIVQELAFLFRNNREEFIQLLSRVLAPSMMSQEVDCTPVQSSKECYISKAEFAANIGVGDESVSTEYVRRPTTSQATLALPLLENKSSLTDRVKCVDHGSLTEEMLKRSCGTQLRPVVATSAERGNNTDWPSMDAQTSTDVTVNSFNQQTESELLQNMVAQQAQEQANLLVRRERDQQRHNMSSIFVQTQEPVVSKHVSIATERHCSEKDQQTELKLLESLVEQVIQQRQPLRTSMNIQTARTATIDAAFSVSHASSHLHVFSNRKWSNQLFLSFHDYSNFLSNAVLGLFIPNFSI</sequence>
<proteinExistence type="predicted"/>
<organism evidence="1 2">
    <name type="scientific">Cichlidogyrus casuarinus</name>
    <dbReference type="NCBI Taxonomy" id="1844966"/>
    <lineage>
        <taxon>Eukaryota</taxon>
        <taxon>Metazoa</taxon>
        <taxon>Spiralia</taxon>
        <taxon>Lophotrochozoa</taxon>
        <taxon>Platyhelminthes</taxon>
        <taxon>Monogenea</taxon>
        <taxon>Monopisthocotylea</taxon>
        <taxon>Dactylogyridea</taxon>
        <taxon>Ancyrocephalidae</taxon>
        <taxon>Cichlidogyrus</taxon>
    </lineage>
</organism>
<dbReference type="AlphaFoldDB" id="A0ABD2PQJ5"/>
<dbReference type="EMBL" id="JBJKFK010006059">
    <property type="protein sequence ID" value="KAL3308001.1"/>
    <property type="molecule type" value="Genomic_DNA"/>
</dbReference>
<evidence type="ECO:0000313" key="1">
    <source>
        <dbReference type="EMBL" id="KAL3308001.1"/>
    </source>
</evidence>
<evidence type="ECO:0000313" key="2">
    <source>
        <dbReference type="Proteomes" id="UP001626550"/>
    </source>
</evidence>
<name>A0ABD2PQJ5_9PLAT</name>
<accession>A0ABD2PQJ5</accession>
<dbReference type="Proteomes" id="UP001626550">
    <property type="component" value="Unassembled WGS sequence"/>
</dbReference>
<keyword evidence="2" id="KW-1185">Reference proteome</keyword>
<reference evidence="1 2" key="1">
    <citation type="submission" date="2024-11" db="EMBL/GenBank/DDBJ databases">
        <title>Adaptive evolution of stress response genes in parasites aligns with host niche diversity.</title>
        <authorList>
            <person name="Hahn C."/>
            <person name="Resl P."/>
        </authorList>
    </citation>
    <scope>NUCLEOTIDE SEQUENCE [LARGE SCALE GENOMIC DNA]</scope>
    <source>
        <strain evidence="1">EGGRZ-B1_66</strain>
        <tissue evidence="1">Body</tissue>
    </source>
</reference>
<feature type="non-terminal residue" evidence="1">
    <location>
        <position position="1"/>
    </location>
</feature>
<protein>
    <submittedName>
        <fullName evidence="1">KN motif and ankyrin repeat domain</fullName>
    </submittedName>
</protein>
<gene>
    <name evidence="1" type="primary">KANK1_2</name>
    <name evidence="1" type="ORF">Ciccas_013474</name>
</gene>